<feature type="binding site" evidence="1">
    <location>
        <position position="14"/>
    </location>
    <ligand>
        <name>Zn(2+)</name>
        <dbReference type="ChEBI" id="CHEBI:29105"/>
    </ligand>
</feature>
<evidence type="ECO:0000313" key="4">
    <source>
        <dbReference type="Proteomes" id="UP001152799"/>
    </source>
</evidence>
<dbReference type="EMBL" id="OU892279">
    <property type="protein sequence ID" value="CAG9766391.1"/>
    <property type="molecule type" value="Genomic_DNA"/>
</dbReference>
<dbReference type="GO" id="GO:0008270">
    <property type="term" value="F:zinc ion binding"/>
    <property type="evidence" value="ECO:0007669"/>
    <property type="project" value="UniProtKB-UniRule"/>
</dbReference>
<name>A0A9N9MK39_9CUCU</name>
<organism evidence="3 4">
    <name type="scientific">Ceutorhynchus assimilis</name>
    <name type="common">cabbage seed weevil</name>
    <dbReference type="NCBI Taxonomy" id="467358"/>
    <lineage>
        <taxon>Eukaryota</taxon>
        <taxon>Metazoa</taxon>
        <taxon>Ecdysozoa</taxon>
        <taxon>Arthropoda</taxon>
        <taxon>Hexapoda</taxon>
        <taxon>Insecta</taxon>
        <taxon>Pterygota</taxon>
        <taxon>Neoptera</taxon>
        <taxon>Endopterygota</taxon>
        <taxon>Coleoptera</taxon>
        <taxon>Polyphaga</taxon>
        <taxon>Cucujiformia</taxon>
        <taxon>Curculionidae</taxon>
        <taxon>Ceutorhynchinae</taxon>
        <taxon>Ceutorhynchus</taxon>
    </lineage>
</organism>
<evidence type="ECO:0000256" key="1">
    <source>
        <dbReference type="PROSITE-ProRule" id="PRU01263"/>
    </source>
</evidence>
<gene>
    <name evidence="3" type="ORF">CEUTPL_LOCUS6976</name>
</gene>
<feature type="domain" description="ZAD" evidence="2">
    <location>
        <begin position="12"/>
        <end position="86"/>
    </location>
</feature>
<feature type="binding site" evidence="1">
    <location>
        <position position="59"/>
    </location>
    <ligand>
        <name>Zn(2+)</name>
        <dbReference type="ChEBI" id="CHEBI:29105"/>
    </ligand>
</feature>
<dbReference type="Pfam" id="PF07776">
    <property type="entry name" value="zf-AD"/>
    <property type="match status" value="1"/>
</dbReference>
<dbReference type="SUPFAM" id="SSF57716">
    <property type="entry name" value="Glucocorticoid receptor-like (DNA-binding domain)"/>
    <property type="match status" value="1"/>
</dbReference>
<dbReference type="AlphaFoldDB" id="A0A9N9MK39"/>
<dbReference type="Gene3D" id="3.40.1800.20">
    <property type="match status" value="1"/>
</dbReference>
<sequence length="113" mass="12830">MGSIGKAIKTGFVCRLCTKQRKVVIHFYTSKAKKLDLMTKLKLLPITLKKYDGLPKTVCESCVKKLELQYDLVLRIRKNEGMLKLHDTYHGNGNCPQDCPLHIVSQIAREVVS</sequence>
<evidence type="ECO:0000259" key="2">
    <source>
        <dbReference type="PROSITE" id="PS51915"/>
    </source>
</evidence>
<dbReference type="Proteomes" id="UP001152799">
    <property type="component" value="Chromosome 3"/>
</dbReference>
<keyword evidence="1" id="KW-0862">Zinc</keyword>
<keyword evidence="4" id="KW-1185">Reference proteome</keyword>
<reference evidence="3" key="1">
    <citation type="submission" date="2022-01" db="EMBL/GenBank/DDBJ databases">
        <authorList>
            <person name="King R."/>
        </authorList>
    </citation>
    <scope>NUCLEOTIDE SEQUENCE</scope>
</reference>
<dbReference type="SMART" id="SM00868">
    <property type="entry name" value="zf-AD"/>
    <property type="match status" value="1"/>
</dbReference>
<feature type="binding site" evidence="1">
    <location>
        <position position="62"/>
    </location>
    <ligand>
        <name>Zn(2+)</name>
        <dbReference type="ChEBI" id="CHEBI:29105"/>
    </ligand>
</feature>
<dbReference type="OrthoDB" id="6600346at2759"/>
<evidence type="ECO:0000313" key="3">
    <source>
        <dbReference type="EMBL" id="CAG9766391.1"/>
    </source>
</evidence>
<keyword evidence="1" id="KW-0479">Metal-binding</keyword>
<dbReference type="PROSITE" id="PS51915">
    <property type="entry name" value="ZAD"/>
    <property type="match status" value="1"/>
</dbReference>
<accession>A0A9N9MK39</accession>
<protein>
    <recommendedName>
        <fullName evidence="2">ZAD domain-containing protein</fullName>
    </recommendedName>
</protein>
<keyword evidence="1" id="KW-0863">Zinc-finger</keyword>
<dbReference type="PANTHER" id="PTHR39942:SF1">
    <property type="entry name" value="BCDNA.LD26519-RELATED"/>
    <property type="match status" value="1"/>
</dbReference>
<dbReference type="PANTHER" id="PTHR39942">
    <property type="entry name" value="BCDNA.LD26519-RELATED"/>
    <property type="match status" value="1"/>
</dbReference>
<feature type="binding site" evidence="1">
    <location>
        <position position="17"/>
    </location>
    <ligand>
        <name>Zn(2+)</name>
        <dbReference type="ChEBI" id="CHEBI:29105"/>
    </ligand>
</feature>
<dbReference type="InterPro" id="IPR012934">
    <property type="entry name" value="Znf_AD"/>
</dbReference>
<dbReference type="GO" id="GO:0005634">
    <property type="term" value="C:nucleus"/>
    <property type="evidence" value="ECO:0007669"/>
    <property type="project" value="InterPro"/>
</dbReference>
<proteinExistence type="predicted"/>